<dbReference type="EMBL" id="CM009290">
    <property type="protein sequence ID" value="PNT55568.1"/>
    <property type="molecule type" value="Genomic_DNA"/>
</dbReference>
<dbReference type="InParanoid" id="U5GWC5"/>
<gene>
    <name evidence="2" type="ORF">POPTR_001G199800</name>
</gene>
<keyword evidence="3" id="KW-1185">Reference proteome</keyword>
<evidence type="ECO:0000256" key="1">
    <source>
        <dbReference type="SAM" id="MobiDB-lite"/>
    </source>
</evidence>
<accession>U5GWC5</accession>
<evidence type="ECO:0000313" key="3">
    <source>
        <dbReference type="Proteomes" id="UP000006729"/>
    </source>
</evidence>
<protein>
    <submittedName>
        <fullName evidence="2">Uncharacterized protein</fullName>
    </submittedName>
</protein>
<dbReference type="Proteomes" id="UP000006729">
    <property type="component" value="Chromosome 1"/>
</dbReference>
<dbReference type="HOGENOM" id="CLU_2282270_0_0_1"/>
<sequence>MGLRMASMETGRLVKILHKPVDQFNADEPSQIGGEDALDDDIGLDQDSKRDYSQLEENQDGFLKFAKCIESITLNLPNNNEIMDTLGTVTTSGVNTKAKDKL</sequence>
<reference evidence="2 3" key="1">
    <citation type="journal article" date="2006" name="Science">
        <title>The genome of black cottonwood, Populus trichocarpa (Torr. &amp; Gray).</title>
        <authorList>
            <person name="Tuskan G.A."/>
            <person name="Difazio S."/>
            <person name="Jansson S."/>
            <person name="Bohlmann J."/>
            <person name="Grigoriev I."/>
            <person name="Hellsten U."/>
            <person name="Putnam N."/>
            <person name="Ralph S."/>
            <person name="Rombauts S."/>
            <person name="Salamov A."/>
            <person name="Schein J."/>
            <person name="Sterck L."/>
            <person name="Aerts A."/>
            <person name="Bhalerao R.R."/>
            <person name="Bhalerao R.P."/>
            <person name="Blaudez D."/>
            <person name="Boerjan W."/>
            <person name="Brun A."/>
            <person name="Brunner A."/>
            <person name="Busov V."/>
            <person name="Campbell M."/>
            <person name="Carlson J."/>
            <person name="Chalot M."/>
            <person name="Chapman J."/>
            <person name="Chen G.L."/>
            <person name="Cooper D."/>
            <person name="Coutinho P.M."/>
            <person name="Couturier J."/>
            <person name="Covert S."/>
            <person name="Cronk Q."/>
            <person name="Cunningham R."/>
            <person name="Davis J."/>
            <person name="Degroeve S."/>
            <person name="Dejardin A."/>
            <person name="Depamphilis C."/>
            <person name="Detter J."/>
            <person name="Dirks B."/>
            <person name="Dubchak I."/>
            <person name="Duplessis S."/>
            <person name="Ehlting J."/>
            <person name="Ellis B."/>
            <person name="Gendler K."/>
            <person name="Goodstein D."/>
            <person name="Gribskov M."/>
            <person name="Grimwood J."/>
            <person name="Groover A."/>
            <person name="Gunter L."/>
            <person name="Hamberger B."/>
            <person name="Heinze B."/>
            <person name="Helariutta Y."/>
            <person name="Henrissat B."/>
            <person name="Holligan D."/>
            <person name="Holt R."/>
            <person name="Huang W."/>
            <person name="Islam-Faridi N."/>
            <person name="Jones S."/>
            <person name="Jones-Rhoades M."/>
            <person name="Jorgensen R."/>
            <person name="Joshi C."/>
            <person name="Kangasjarvi J."/>
            <person name="Karlsson J."/>
            <person name="Kelleher C."/>
            <person name="Kirkpatrick R."/>
            <person name="Kirst M."/>
            <person name="Kohler A."/>
            <person name="Kalluri U."/>
            <person name="Larimer F."/>
            <person name="Leebens-Mack J."/>
            <person name="Leple J.C."/>
            <person name="Locascio P."/>
            <person name="Lou Y."/>
            <person name="Lucas S."/>
            <person name="Martin F."/>
            <person name="Montanini B."/>
            <person name="Napoli C."/>
            <person name="Nelson D.R."/>
            <person name="Nelson C."/>
            <person name="Nieminen K."/>
            <person name="Nilsson O."/>
            <person name="Pereda V."/>
            <person name="Peter G."/>
            <person name="Philippe R."/>
            <person name="Pilate G."/>
            <person name="Poliakov A."/>
            <person name="Razumovskaya J."/>
            <person name="Richardson P."/>
            <person name="Rinaldi C."/>
            <person name="Ritland K."/>
            <person name="Rouze P."/>
            <person name="Ryaboy D."/>
            <person name="Schmutz J."/>
            <person name="Schrader J."/>
            <person name="Segerman B."/>
            <person name="Shin H."/>
            <person name="Siddiqui A."/>
            <person name="Sterky F."/>
            <person name="Terry A."/>
            <person name="Tsai C.J."/>
            <person name="Uberbacher E."/>
            <person name="Unneberg P."/>
            <person name="Vahala J."/>
            <person name="Wall K."/>
            <person name="Wessler S."/>
            <person name="Yang G."/>
            <person name="Yin T."/>
            <person name="Douglas C."/>
            <person name="Marra M."/>
            <person name="Sandberg G."/>
            <person name="Van de Peer Y."/>
            <person name="Rokhsar D."/>
        </authorList>
    </citation>
    <scope>NUCLEOTIDE SEQUENCE [LARGE SCALE GENOMIC DNA]</scope>
    <source>
        <strain evidence="3">cv. Nisqually</strain>
    </source>
</reference>
<proteinExistence type="predicted"/>
<name>U5GWC5_POPTR</name>
<feature type="region of interest" description="Disordered" evidence="1">
    <location>
        <begin position="25"/>
        <end position="45"/>
    </location>
</feature>
<dbReference type="AlphaFoldDB" id="U5GWC5"/>
<organism evidence="2 3">
    <name type="scientific">Populus trichocarpa</name>
    <name type="common">Western balsam poplar</name>
    <name type="synonym">Populus balsamifera subsp. trichocarpa</name>
    <dbReference type="NCBI Taxonomy" id="3694"/>
    <lineage>
        <taxon>Eukaryota</taxon>
        <taxon>Viridiplantae</taxon>
        <taxon>Streptophyta</taxon>
        <taxon>Embryophyta</taxon>
        <taxon>Tracheophyta</taxon>
        <taxon>Spermatophyta</taxon>
        <taxon>Magnoliopsida</taxon>
        <taxon>eudicotyledons</taxon>
        <taxon>Gunneridae</taxon>
        <taxon>Pentapetalae</taxon>
        <taxon>rosids</taxon>
        <taxon>fabids</taxon>
        <taxon>Malpighiales</taxon>
        <taxon>Salicaceae</taxon>
        <taxon>Saliceae</taxon>
        <taxon>Populus</taxon>
    </lineage>
</organism>
<evidence type="ECO:0000313" key="2">
    <source>
        <dbReference type="EMBL" id="PNT55568.1"/>
    </source>
</evidence>